<organism evidence="2 3">
    <name type="scientific">Tanacetum coccineum</name>
    <dbReference type="NCBI Taxonomy" id="301880"/>
    <lineage>
        <taxon>Eukaryota</taxon>
        <taxon>Viridiplantae</taxon>
        <taxon>Streptophyta</taxon>
        <taxon>Embryophyta</taxon>
        <taxon>Tracheophyta</taxon>
        <taxon>Spermatophyta</taxon>
        <taxon>Magnoliopsida</taxon>
        <taxon>eudicotyledons</taxon>
        <taxon>Gunneridae</taxon>
        <taxon>Pentapetalae</taxon>
        <taxon>asterids</taxon>
        <taxon>campanulids</taxon>
        <taxon>Asterales</taxon>
        <taxon>Asteraceae</taxon>
        <taxon>Asteroideae</taxon>
        <taxon>Anthemideae</taxon>
        <taxon>Anthemidinae</taxon>
        <taxon>Tanacetum</taxon>
    </lineage>
</organism>
<proteinExistence type="predicted"/>
<evidence type="ECO:0000313" key="3">
    <source>
        <dbReference type="Proteomes" id="UP001151760"/>
    </source>
</evidence>
<dbReference type="Proteomes" id="UP001151760">
    <property type="component" value="Unassembled WGS sequence"/>
</dbReference>
<protein>
    <submittedName>
        <fullName evidence="2">Uncharacterized protein</fullName>
    </submittedName>
</protein>
<evidence type="ECO:0000256" key="1">
    <source>
        <dbReference type="SAM" id="MobiDB-lite"/>
    </source>
</evidence>
<evidence type="ECO:0000313" key="2">
    <source>
        <dbReference type="EMBL" id="GJT26211.1"/>
    </source>
</evidence>
<keyword evidence="3" id="KW-1185">Reference proteome</keyword>
<gene>
    <name evidence="2" type="ORF">Tco_0906486</name>
</gene>
<reference evidence="2" key="1">
    <citation type="journal article" date="2022" name="Int. J. Mol. Sci.">
        <title>Draft Genome of Tanacetum Coccineum: Genomic Comparison of Closely Related Tanacetum-Family Plants.</title>
        <authorList>
            <person name="Yamashiro T."/>
            <person name="Shiraishi A."/>
            <person name="Nakayama K."/>
            <person name="Satake H."/>
        </authorList>
    </citation>
    <scope>NUCLEOTIDE SEQUENCE</scope>
</reference>
<dbReference type="EMBL" id="BQNB010014274">
    <property type="protein sequence ID" value="GJT26211.1"/>
    <property type="molecule type" value="Genomic_DNA"/>
</dbReference>
<name>A0ABQ5CGM7_9ASTR</name>
<feature type="region of interest" description="Disordered" evidence="1">
    <location>
        <begin position="205"/>
        <end position="229"/>
    </location>
</feature>
<accession>A0ABQ5CGM7</accession>
<sequence length="410" mass="44957">MKHWKSGFFLIDRQAILDSMVWRHPSAAIDDPRPAAGSFSMADVRRLSAHVIKLRDMPEGVLVLSRLSHVWKSRVCDLVLWGANENGMGVQEEPHHDIKPTLQRLPFYYTPPAAADTVISDPTPADLAAGTHSAKVLAKGEAFQKRKASTSGATSSHVAKCTRSALAQSSGSTTRPSLFVGDDDDDACVEILLVTPLRSAAVIPSSGNQGGSFATPTAEGSNPQDSRGKGIMADDAAAPSVGGIAGNCEFIREEWDAPYRHTFRVLAKEVFKDPAVCKTFVDYFPTPREMVQVESLYDNQLTPKMSVLHCMMMSHGRKLLARCHGLNQSHHYRLINVSSFLVSVLELQVSTLKKQVFRHNDKLSSFDSSFAKSKAKGKERKKKIKSLTKSLDNLHIEVAHLSADLNRATI</sequence>
<feature type="compositionally biased region" description="Polar residues" evidence="1">
    <location>
        <begin position="205"/>
        <end position="225"/>
    </location>
</feature>
<reference evidence="2" key="2">
    <citation type="submission" date="2022-01" db="EMBL/GenBank/DDBJ databases">
        <authorList>
            <person name="Yamashiro T."/>
            <person name="Shiraishi A."/>
            <person name="Satake H."/>
            <person name="Nakayama K."/>
        </authorList>
    </citation>
    <scope>NUCLEOTIDE SEQUENCE</scope>
</reference>
<comment type="caution">
    <text evidence="2">The sequence shown here is derived from an EMBL/GenBank/DDBJ whole genome shotgun (WGS) entry which is preliminary data.</text>
</comment>